<comment type="caution">
    <text evidence="2">The sequence shown here is derived from an EMBL/GenBank/DDBJ whole genome shotgun (WGS) entry which is preliminary data.</text>
</comment>
<dbReference type="EMBL" id="BSQG01000004">
    <property type="protein sequence ID" value="GLU48679.1"/>
    <property type="molecule type" value="Genomic_DNA"/>
</dbReference>
<dbReference type="InterPro" id="IPR029039">
    <property type="entry name" value="Flavoprotein-like_sf"/>
</dbReference>
<dbReference type="AlphaFoldDB" id="A0A9W6UJC3"/>
<dbReference type="Proteomes" id="UP001165092">
    <property type="component" value="Unassembled WGS sequence"/>
</dbReference>
<organism evidence="2 3">
    <name type="scientific">Nocardiopsis ansamitocini</name>
    <dbReference type="NCBI Taxonomy" id="1670832"/>
    <lineage>
        <taxon>Bacteria</taxon>
        <taxon>Bacillati</taxon>
        <taxon>Actinomycetota</taxon>
        <taxon>Actinomycetes</taxon>
        <taxon>Streptosporangiales</taxon>
        <taxon>Nocardiopsidaceae</taxon>
        <taxon>Nocardiopsis</taxon>
    </lineage>
</organism>
<dbReference type="PANTHER" id="PTHR30543">
    <property type="entry name" value="CHROMATE REDUCTASE"/>
    <property type="match status" value="1"/>
</dbReference>
<keyword evidence="3" id="KW-1185">Reference proteome</keyword>
<gene>
    <name evidence="2" type="ORF">Nans01_30300</name>
</gene>
<dbReference type="SUPFAM" id="SSF52218">
    <property type="entry name" value="Flavoproteins"/>
    <property type="match status" value="1"/>
</dbReference>
<dbReference type="GO" id="GO:0016491">
    <property type="term" value="F:oxidoreductase activity"/>
    <property type="evidence" value="ECO:0007669"/>
    <property type="project" value="InterPro"/>
</dbReference>
<dbReference type="GO" id="GO:0005829">
    <property type="term" value="C:cytosol"/>
    <property type="evidence" value="ECO:0007669"/>
    <property type="project" value="TreeGrafter"/>
</dbReference>
<name>A0A9W6UJC3_9ACTN</name>
<dbReference type="PANTHER" id="PTHR30543:SF21">
    <property type="entry name" value="NAD(P)H-DEPENDENT FMN REDUCTASE LOT6"/>
    <property type="match status" value="1"/>
</dbReference>
<dbReference type="InterPro" id="IPR005025">
    <property type="entry name" value="FMN_Rdtase-like_dom"/>
</dbReference>
<evidence type="ECO:0000313" key="3">
    <source>
        <dbReference type="Proteomes" id="UP001165092"/>
    </source>
</evidence>
<accession>A0A9W6UJC3</accession>
<dbReference type="GO" id="GO:0010181">
    <property type="term" value="F:FMN binding"/>
    <property type="evidence" value="ECO:0007669"/>
    <property type="project" value="TreeGrafter"/>
</dbReference>
<sequence>MPPQLDEAEAFVVVTPEYNHSFPSSLKSLLDWQRTPWQAKPVGFVSYGGLAGGLRAVEQLRPIFSELHAVTVRDVVSFHMAWDLFDENGDLKDPEGSSAAAKILLDQLAWWGLALREAREKRPYGG</sequence>
<dbReference type="Pfam" id="PF03358">
    <property type="entry name" value="FMN_red"/>
    <property type="match status" value="1"/>
</dbReference>
<evidence type="ECO:0000259" key="1">
    <source>
        <dbReference type="Pfam" id="PF03358"/>
    </source>
</evidence>
<dbReference type="InterPro" id="IPR050712">
    <property type="entry name" value="NAD(P)H-dep_reductase"/>
</dbReference>
<evidence type="ECO:0000313" key="2">
    <source>
        <dbReference type="EMBL" id="GLU48679.1"/>
    </source>
</evidence>
<proteinExistence type="predicted"/>
<reference evidence="2" key="1">
    <citation type="submission" date="2023-02" db="EMBL/GenBank/DDBJ databases">
        <title>Nocardiopsis ansamitocini NBRC 112285.</title>
        <authorList>
            <person name="Ichikawa N."/>
            <person name="Sato H."/>
            <person name="Tonouchi N."/>
        </authorList>
    </citation>
    <scope>NUCLEOTIDE SEQUENCE</scope>
    <source>
        <strain evidence="2">NBRC 112285</strain>
    </source>
</reference>
<protein>
    <recommendedName>
        <fullName evidence="1">NADPH-dependent FMN reductase-like domain-containing protein</fullName>
    </recommendedName>
</protein>
<feature type="domain" description="NADPH-dependent FMN reductase-like" evidence="1">
    <location>
        <begin position="4"/>
        <end position="83"/>
    </location>
</feature>
<dbReference type="Gene3D" id="3.40.50.360">
    <property type="match status" value="1"/>
</dbReference>